<dbReference type="AlphaFoldDB" id="A0A382AEC7"/>
<organism evidence="1">
    <name type="scientific">marine metagenome</name>
    <dbReference type="NCBI Taxonomy" id="408172"/>
    <lineage>
        <taxon>unclassified sequences</taxon>
        <taxon>metagenomes</taxon>
        <taxon>ecological metagenomes</taxon>
    </lineage>
</organism>
<dbReference type="EMBL" id="UINC01024975">
    <property type="protein sequence ID" value="SVA99704.1"/>
    <property type="molecule type" value="Genomic_DNA"/>
</dbReference>
<gene>
    <name evidence="1" type="ORF">METZ01_LOCUS152558</name>
</gene>
<protein>
    <submittedName>
        <fullName evidence="1">Uncharacterized protein</fullName>
    </submittedName>
</protein>
<sequence>MALGFKKMVGLIEEKVVVNLLILEDTQVVVSGR</sequence>
<name>A0A382AEC7_9ZZZZ</name>
<evidence type="ECO:0000313" key="1">
    <source>
        <dbReference type="EMBL" id="SVA99704.1"/>
    </source>
</evidence>
<feature type="non-terminal residue" evidence="1">
    <location>
        <position position="33"/>
    </location>
</feature>
<reference evidence="1" key="1">
    <citation type="submission" date="2018-05" db="EMBL/GenBank/DDBJ databases">
        <authorList>
            <person name="Lanie J.A."/>
            <person name="Ng W.-L."/>
            <person name="Kazmierczak K.M."/>
            <person name="Andrzejewski T.M."/>
            <person name="Davidsen T.M."/>
            <person name="Wayne K.J."/>
            <person name="Tettelin H."/>
            <person name="Glass J.I."/>
            <person name="Rusch D."/>
            <person name="Podicherti R."/>
            <person name="Tsui H.-C.T."/>
            <person name="Winkler M.E."/>
        </authorList>
    </citation>
    <scope>NUCLEOTIDE SEQUENCE</scope>
</reference>
<accession>A0A382AEC7</accession>
<proteinExistence type="predicted"/>